<comment type="caution">
    <text evidence="2">The sequence shown here is derived from an EMBL/GenBank/DDBJ whole genome shotgun (WGS) entry which is preliminary data.</text>
</comment>
<name>A0A1R1XLG0_9FUNG</name>
<feature type="region of interest" description="Disordered" evidence="1">
    <location>
        <begin position="101"/>
        <end position="151"/>
    </location>
</feature>
<reference evidence="2 3" key="1">
    <citation type="submission" date="2017-01" db="EMBL/GenBank/DDBJ databases">
        <authorList>
            <person name="Mah S.A."/>
            <person name="Swanson W.J."/>
            <person name="Moy G.W."/>
            <person name="Vacquier V.D."/>
        </authorList>
    </citation>
    <scope>NUCLEOTIDE SEQUENCE [LARGE SCALE GENOMIC DNA]</scope>
    <source>
        <strain evidence="2 3">GSMNP</strain>
    </source>
</reference>
<organism evidence="2 3">
    <name type="scientific">Smittium culicis</name>
    <dbReference type="NCBI Taxonomy" id="133412"/>
    <lineage>
        <taxon>Eukaryota</taxon>
        <taxon>Fungi</taxon>
        <taxon>Fungi incertae sedis</taxon>
        <taxon>Zoopagomycota</taxon>
        <taxon>Kickxellomycotina</taxon>
        <taxon>Harpellomycetes</taxon>
        <taxon>Harpellales</taxon>
        <taxon>Legeriomycetaceae</taxon>
        <taxon>Smittium</taxon>
    </lineage>
</organism>
<keyword evidence="3" id="KW-1185">Reference proteome</keyword>
<feature type="compositionally biased region" description="Polar residues" evidence="1">
    <location>
        <begin position="49"/>
        <end position="63"/>
    </location>
</feature>
<proteinExistence type="predicted"/>
<feature type="compositionally biased region" description="Polar residues" evidence="1">
    <location>
        <begin position="8"/>
        <end position="41"/>
    </location>
</feature>
<feature type="compositionally biased region" description="Low complexity" evidence="1">
    <location>
        <begin position="64"/>
        <end position="86"/>
    </location>
</feature>
<feature type="region of interest" description="Disordered" evidence="1">
    <location>
        <begin position="1"/>
        <end position="86"/>
    </location>
</feature>
<evidence type="ECO:0000313" key="2">
    <source>
        <dbReference type="EMBL" id="OMJ15456.1"/>
    </source>
</evidence>
<protein>
    <submittedName>
        <fullName evidence="2">Uncharacterized protein</fullName>
    </submittedName>
</protein>
<feature type="compositionally biased region" description="Polar residues" evidence="1">
    <location>
        <begin position="114"/>
        <end position="145"/>
    </location>
</feature>
<evidence type="ECO:0000256" key="1">
    <source>
        <dbReference type="SAM" id="MobiDB-lite"/>
    </source>
</evidence>
<dbReference type="Proteomes" id="UP000187283">
    <property type="component" value="Unassembled WGS sequence"/>
</dbReference>
<feature type="non-terminal residue" evidence="2">
    <location>
        <position position="1"/>
    </location>
</feature>
<dbReference type="AlphaFoldDB" id="A0A1R1XLG0"/>
<dbReference type="EMBL" id="LSSN01002669">
    <property type="protein sequence ID" value="OMJ15456.1"/>
    <property type="molecule type" value="Genomic_DNA"/>
</dbReference>
<gene>
    <name evidence="2" type="ORF">AYI70_g7255</name>
</gene>
<sequence>PALVGNVLGSQEANSGSQTTNISSNNVAASSTAPNISTSSKPALVGNVLGSQEANSGSQTTNISSNSAAESSQSGSKSADKTSSSLSLVGSVLGIQEVNTNTQNINPVAEPAQPVSNSADKSPTKTQYVRTPEKTSNPPSGNYNDGNFDGENYEDYYDPNIGYVYKKRKSGRVLKF</sequence>
<evidence type="ECO:0000313" key="3">
    <source>
        <dbReference type="Proteomes" id="UP000187283"/>
    </source>
</evidence>
<accession>A0A1R1XLG0</accession>
<dbReference type="OrthoDB" id="10616124at2759"/>